<organism evidence="9 10">
    <name type="scientific">Drechslerella dactyloides</name>
    <name type="common">Nematode-trapping fungus</name>
    <name type="synonym">Arthrobotrys dactyloides</name>
    <dbReference type="NCBI Taxonomy" id="74499"/>
    <lineage>
        <taxon>Eukaryota</taxon>
        <taxon>Fungi</taxon>
        <taxon>Dikarya</taxon>
        <taxon>Ascomycota</taxon>
        <taxon>Pezizomycotina</taxon>
        <taxon>Orbiliomycetes</taxon>
        <taxon>Orbiliales</taxon>
        <taxon>Orbiliaceae</taxon>
        <taxon>Drechslerella</taxon>
    </lineage>
</organism>
<dbReference type="InterPro" id="IPR049326">
    <property type="entry name" value="Rhodopsin_dom_fungi"/>
</dbReference>
<sequence length="410" mass="46031">MITNSKEICAMKFASPPHPQTDADREYLTTLIPLFRNFPKNFEFPLATDPGYEVPVNTLYCFVTGMVICGLTTIIVLLRFWVRARAMGFGMDDWIMVPTFRRYLFVLLAVSYVFFLATIFVQIFQCGVPASRAFDLEANFDGTCITLKSLTVYGVMMSGHIILDGFTIFPPLLVLFRLPMSTVKKFNLGFLLILGCITMVCSGIRPFIFFKIMVNSYDISWNGTAVAFWGILETSLALIIASLPALNRPIVKFIHLDRLLSNSSGHRSLSHKLRFNRARETIYKGPTKFVRYTADATSHDALRNYLELGSLAESKSTSASDERLRRSSSGGDVDRDKTYPQIRVERSFHLTEERASDLDLEGGDVEEATTITQITAAANCKVARPPRAKLLACSRTKASREESEALTKRV</sequence>
<feature type="region of interest" description="Disordered" evidence="6">
    <location>
        <begin position="317"/>
        <end position="338"/>
    </location>
</feature>
<keyword evidence="10" id="KW-1185">Reference proteome</keyword>
<dbReference type="InterPro" id="IPR052337">
    <property type="entry name" value="SAT4-like"/>
</dbReference>
<dbReference type="Proteomes" id="UP001221413">
    <property type="component" value="Unassembled WGS sequence"/>
</dbReference>
<feature type="transmembrane region" description="Helical" evidence="7">
    <location>
        <begin position="188"/>
        <end position="214"/>
    </location>
</feature>
<evidence type="ECO:0000256" key="7">
    <source>
        <dbReference type="SAM" id="Phobius"/>
    </source>
</evidence>
<evidence type="ECO:0000313" key="9">
    <source>
        <dbReference type="EMBL" id="KAJ6256686.1"/>
    </source>
</evidence>
<protein>
    <recommendedName>
        <fullName evidence="8">Rhodopsin domain-containing protein</fullName>
    </recommendedName>
</protein>
<evidence type="ECO:0000256" key="6">
    <source>
        <dbReference type="SAM" id="MobiDB-lite"/>
    </source>
</evidence>
<evidence type="ECO:0000259" key="8">
    <source>
        <dbReference type="Pfam" id="PF20684"/>
    </source>
</evidence>
<evidence type="ECO:0000256" key="3">
    <source>
        <dbReference type="ARBA" id="ARBA00022989"/>
    </source>
</evidence>
<dbReference type="PANTHER" id="PTHR33048">
    <property type="entry name" value="PTH11-LIKE INTEGRAL MEMBRANE PROTEIN (AFU_ORTHOLOGUE AFUA_5G11245)"/>
    <property type="match status" value="1"/>
</dbReference>
<feature type="transmembrane region" description="Helical" evidence="7">
    <location>
        <begin position="157"/>
        <end position="176"/>
    </location>
</feature>
<dbReference type="AlphaFoldDB" id="A0AAD6IQU2"/>
<dbReference type="GO" id="GO:0016020">
    <property type="term" value="C:membrane"/>
    <property type="evidence" value="ECO:0007669"/>
    <property type="project" value="UniProtKB-SubCell"/>
</dbReference>
<evidence type="ECO:0000313" key="10">
    <source>
        <dbReference type="Proteomes" id="UP001221413"/>
    </source>
</evidence>
<accession>A0AAD6IQU2</accession>
<dbReference type="PANTHER" id="PTHR33048:SF47">
    <property type="entry name" value="INTEGRAL MEMBRANE PROTEIN-RELATED"/>
    <property type="match status" value="1"/>
</dbReference>
<proteinExistence type="inferred from homology"/>
<feature type="transmembrane region" description="Helical" evidence="7">
    <location>
        <begin position="103"/>
        <end position="124"/>
    </location>
</feature>
<keyword evidence="4 7" id="KW-0472">Membrane</keyword>
<name>A0AAD6IQU2_DREDA</name>
<comment type="similarity">
    <text evidence="5">Belongs to the SAT4 family.</text>
</comment>
<evidence type="ECO:0000256" key="5">
    <source>
        <dbReference type="ARBA" id="ARBA00038359"/>
    </source>
</evidence>
<evidence type="ECO:0000256" key="1">
    <source>
        <dbReference type="ARBA" id="ARBA00004141"/>
    </source>
</evidence>
<feature type="transmembrane region" description="Helical" evidence="7">
    <location>
        <begin position="57"/>
        <end position="82"/>
    </location>
</feature>
<comment type="subcellular location">
    <subcellularLocation>
        <location evidence="1">Membrane</location>
        <topology evidence="1">Multi-pass membrane protein</topology>
    </subcellularLocation>
</comment>
<keyword evidence="3 7" id="KW-1133">Transmembrane helix</keyword>
<dbReference type="EMBL" id="JAQGDS010000012">
    <property type="protein sequence ID" value="KAJ6256686.1"/>
    <property type="molecule type" value="Genomic_DNA"/>
</dbReference>
<comment type="caution">
    <text evidence="9">The sequence shown here is derived from an EMBL/GenBank/DDBJ whole genome shotgun (WGS) entry which is preliminary data.</text>
</comment>
<evidence type="ECO:0000256" key="4">
    <source>
        <dbReference type="ARBA" id="ARBA00023136"/>
    </source>
</evidence>
<gene>
    <name evidence="9" type="ORF">Dda_8552</name>
</gene>
<evidence type="ECO:0000256" key="2">
    <source>
        <dbReference type="ARBA" id="ARBA00022692"/>
    </source>
</evidence>
<feature type="domain" description="Rhodopsin" evidence="8">
    <location>
        <begin position="99"/>
        <end position="251"/>
    </location>
</feature>
<dbReference type="Pfam" id="PF20684">
    <property type="entry name" value="Fung_rhodopsin"/>
    <property type="match status" value="1"/>
</dbReference>
<keyword evidence="2 7" id="KW-0812">Transmembrane</keyword>
<reference evidence="9" key="1">
    <citation type="submission" date="2023-01" db="EMBL/GenBank/DDBJ databases">
        <title>The chitinases involved in constricting ring structure development in the nematode-trapping fungus Drechslerella dactyloides.</title>
        <authorList>
            <person name="Wang R."/>
            <person name="Zhang L."/>
            <person name="Tang P."/>
            <person name="Li S."/>
            <person name="Liang L."/>
        </authorList>
    </citation>
    <scope>NUCLEOTIDE SEQUENCE</scope>
    <source>
        <strain evidence="9">YMF1.00031</strain>
    </source>
</reference>
<feature type="transmembrane region" description="Helical" evidence="7">
    <location>
        <begin position="226"/>
        <end position="246"/>
    </location>
</feature>